<evidence type="ECO:0000256" key="18">
    <source>
        <dbReference type="SAM" id="MobiDB-lite"/>
    </source>
</evidence>
<comment type="similarity">
    <text evidence="2">Belongs to the immunoglobulin superfamily. AMIGO family.</text>
</comment>
<dbReference type="SUPFAM" id="SSF52058">
    <property type="entry name" value="L domain-like"/>
    <property type="match status" value="1"/>
</dbReference>
<accession>A0A4W2BYQ5</accession>
<dbReference type="InterPro" id="IPR000372">
    <property type="entry name" value="LRRNT"/>
</dbReference>
<dbReference type="PANTHER" id="PTHR24368:SF62">
    <property type="entry name" value="AMPHOTERIN-INDUCED PROTEIN 3"/>
    <property type="match status" value="1"/>
</dbReference>
<evidence type="ECO:0000256" key="11">
    <source>
        <dbReference type="ARBA" id="ARBA00023180"/>
    </source>
</evidence>
<evidence type="ECO:0000256" key="6">
    <source>
        <dbReference type="ARBA" id="ARBA00022737"/>
    </source>
</evidence>
<evidence type="ECO:0000256" key="17">
    <source>
        <dbReference type="ARBA" id="ARBA00080088"/>
    </source>
</evidence>
<comment type="subunit">
    <text evidence="14">Binds AMIGO1 or AMIGO2.</text>
</comment>
<keyword evidence="5 20" id="KW-0732">Signal</keyword>
<dbReference type="InterPro" id="IPR031283">
    <property type="entry name" value="AMIGO"/>
</dbReference>
<dbReference type="GO" id="GO:0007420">
    <property type="term" value="P:brain development"/>
    <property type="evidence" value="ECO:0007669"/>
    <property type="project" value="TreeGrafter"/>
</dbReference>
<name>A0A4W2BYQ5_BOBOX</name>
<dbReference type="GO" id="GO:0016020">
    <property type="term" value="C:membrane"/>
    <property type="evidence" value="ECO:0007669"/>
    <property type="project" value="UniProtKB-SubCell"/>
</dbReference>
<evidence type="ECO:0000256" key="1">
    <source>
        <dbReference type="ARBA" id="ARBA00004479"/>
    </source>
</evidence>
<evidence type="ECO:0000256" key="3">
    <source>
        <dbReference type="ARBA" id="ARBA00022614"/>
    </source>
</evidence>
<protein>
    <recommendedName>
        <fullName evidence="15">Amphoterin-induced protein 3</fullName>
    </recommendedName>
    <alternativeName>
        <fullName evidence="17">AMIGO-3</fullName>
    </alternativeName>
    <alternativeName>
        <fullName evidence="16">Alivin-3</fullName>
    </alternativeName>
</protein>
<dbReference type="FunFam" id="3.80.10.10:FF:000337">
    <property type="entry name" value="Adhesion molecule with Ig-like domain 3"/>
    <property type="match status" value="1"/>
</dbReference>
<evidence type="ECO:0000256" key="9">
    <source>
        <dbReference type="ARBA" id="ARBA00023136"/>
    </source>
</evidence>
<dbReference type="InterPro" id="IPR007110">
    <property type="entry name" value="Ig-like_dom"/>
</dbReference>
<comment type="subcellular location">
    <subcellularLocation>
        <location evidence="1">Membrane</location>
        <topology evidence="1">Single-pass type I membrane protein</topology>
    </subcellularLocation>
</comment>
<proteinExistence type="inferred from homology"/>
<evidence type="ECO:0000256" key="14">
    <source>
        <dbReference type="ARBA" id="ARBA00064606"/>
    </source>
</evidence>
<dbReference type="Ensembl" id="ENSBIXT00000008065.1">
    <property type="protein sequence ID" value="ENSBIXP00000004324.1"/>
    <property type="gene ID" value="ENSBIXG00000010694.1"/>
</dbReference>
<reference evidence="22 23" key="1">
    <citation type="submission" date="2018-11" db="EMBL/GenBank/DDBJ databases">
        <title>Haplotype-resolved cattle genomes.</title>
        <authorList>
            <person name="Low W.Y."/>
            <person name="Tearle R."/>
            <person name="Bickhart D.M."/>
            <person name="Rosen B.D."/>
            <person name="Koren S."/>
            <person name="Rhie A."/>
            <person name="Hiendleder S."/>
            <person name="Phillippy A.M."/>
            <person name="Smith T.P.L."/>
            <person name="Williams J.L."/>
        </authorList>
    </citation>
    <scope>NUCLEOTIDE SEQUENCE [LARGE SCALE GENOMIC DNA]</scope>
</reference>
<dbReference type="SUPFAM" id="SSF48726">
    <property type="entry name" value="Immunoglobulin"/>
    <property type="match status" value="1"/>
</dbReference>
<evidence type="ECO:0000256" key="2">
    <source>
        <dbReference type="ARBA" id="ARBA00005670"/>
    </source>
</evidence>
<evidence type="ECO:0000256" key="4">
    <source>
        <dbReference type="ARBA" id="ARBA00022692"/>
    </source>
</evidence>
<dbReference type="PANTHER" id="PTHR24368">
    <property type="entry name" value="AMPHOTERIN-INDUCED PROTEIN"/>
    <property type="match status" value="1"/>
</dbReference>
<dbReference type="SMR" id="A0A4W2BYQ5"/>
<dbReference type="SMART" id="SM00409">
    <property type="entry name" value="IG"/>
    <property type="match status" value="1"/>
</dbReference>
<dbReference type="AlphaFoldDB" id="A0A4W2BYQ5"/>
<feature type="region of interest" description="Disordered" evidence="18">
    <location>
        <begin position="432"/>
        <end position="456"/>
    </location>
</feature>
<dbReference type="InterPro" id="IPR036179">
    <property type="entry name" value="Ig-like_dom_sf"/>
</dbReference>
<sequence length="519" mass="56766">MARLVLQSTLLCLLRVGLGTQDSDSFLPHAPHNCPHKCVCAADLLDCAGLGLREVPVTLPAAAADLDLSHNGLQRLPPGWLAPLSRLRALHLNHNELEALGRGVFTNASGLRLLDLSSNALRALGRHDLDGLGALETLLLFNNHLAHLDERAFHRLGTLSRLYLGCNKLSSFSFNHLHGLGAAHLRILDLSSNHIGRTPVPDLAALPAFLKNGLYLHDNPLPCDCRLYHLLRRWHQRGLSAVSDFAREYTCLAFKVPDSRVRFFAHSRVFENCSVALAQDLERPEEQLHVQVGQSLRLHCNTSAPALRVAWVSPQHELLVAPGSRNGSIAVLADGSLAIGSVQPWHEGVFVCLATGPRLHHNQTHEYNVSVSFPHPEPDAFNTGFTTLLGCAVGLTLVLLYLFAPPCPGCRRCCRRTCHCCRRCRRWPQTPSPLRELSAQSSVLSTTPPDAPSRKASVHKHVVFLEPGRRGLNGRVQLAVAEDFDLYNPSGLRLKAGSESTSPTASEGLVMTWAAHGPH</sequence>
<evidence type="ECO:0000256" key="12">
    <source>
        <dbReference type="ARBA" id="ARBA00023319"/>
    </source>
</evidence>
<feature type="chain" id="PRO_5021388416" description="Amphoterin-induced protein 3" evidence="20">
    <location>
        <begin position="20"/>
        <end position="519"/>
    </location>
</feature>
<dbReference type="FunFam" id="2.60.40.10:FF:001492">
    <property type="entry name" value="Adhesion molecule with Ig-like domain 3"/>
    <property type="match status" value="1"/>
</dbReference>
<dbReference type="InterPro" id="IPR003599">
    <property type="entry name" value="Ig_sub"/>
</dbReference>
<evidence type="ECO:0000256" key="20">
    <source>
        <dbReference type="SAM" id="SignalP"/>
    </source>
</evidence>
<keyword evidence="6" id="KW-0677">Repeat</keyword>
<evidence type="ECO:0000256" key="7">
    <source>
        <dbReference type="ARBA" id="ARBA00022889"/>
    </source>
</evidence>
<keyword evidence="11" id="KW-0325">Glycoprotein</keyword>
<dbReference type="InterPro" id="IPR003591">
    <property type="entry name" value="Leu-rich_rpt_typical-subtyp"/>
</dbReference>
<feature type="signal peptide" evidence="20">
    <location>
        <begin position="1"/>
        <end position="19"/>
    </location>
</feature>
<reference evidence="22" key="3">
    <citation type="submission" date="2025-09" db="UniProtKB">
        <authorList>
            <consortium name="Ensembl"/>
        </authorList>
    </citation>
    <scope>IDENTIFICATION</scope>
</reference>
<keyword evidence="4 19" id="KW-0812">Transmembrane</keyword>
<feature type="compositionally biased region" description="Polar residues" evidence="18">
    <location>
        <begin position="438"/>
        <end position="448"/>
    </location>
</feature>
<dbReference type="GO" id="GO:0007155">
    <property type="term" value="P:cell adhesion"/>
    <property type="evidence" value="ECO:0007669"/>
    <property type="project" value="UniProtKB-KW"/>
</dbReference>
<feature type="transmembrane region" description="Helical" evidence="19">
    <location>
        <begin position="380"/>
        <end position="403"/>
    </location>
</feature>
<keyword evidence="7" id="KW-0130">Cell adhesion</keyword>
<dbReference type="STRING" id="30522.A0A4W2BYQ5"/>
<dbReference type="Gene3D" id="2.60.40.10">
    <property type="entry name" value="Immunoglobulins"/>
    <property type="match status" value="1"/>
</dbReference>
<evidence type="ECO:0000256" key="10">
    <source>
        <dbReference type="ARBA" id="ARBA00023157"/>
    </source>
</evidence>
<dbReference type="Proteomes" id="UP000314981">
    <property type="component" value="Chromosome 22"/>
</dbReference>
<keyword evidence="23" id="KW-1185">Reference proteome</keyword>
<evidence type="ECO:0000256" key="13">
    <source>
        <dbReference type="ARBA" id="ARBA00057334"/>
    </source>
</evidence>
<dbReference type="Pfam" id="PF13855">
    <property type="entry name" value="LRR_8"/>
    <property type="match status" value="1"/>
</dbReference>
<dbReference type="PROSITE" id="PS51450">
    <property type="entry name" value="LRR"/>
    <property type="match status" value="1"/>
</dbReference>
<reference evidence="22" key="2">
    <citation type="submission" date="2025-08" db="UniProtKB">
        <authorList>
            <consortium name="Ensembl"/>
        </authorList>
    </citation>
    <scope>IDENTIFICATION</scope>
</reference>
<evidence type="ECO:0000256" key="19">
    <source>
        <dbReference type="SAM" id="Phobius"/>
    </source>
</evidence>
<dbReference type="InterPro" id="IPR032675">
    <property type="entry name" value="LRR_dom_sf"/>
</dbReference>
<keyword evidence="12" id="KW-0393">Immunoglobulin domain</keyword>
<dbReference type="InterPro" id="IPR001611">
    <property type="entry name" value="Leu-rich_rpt"/>
</dbReference>
<comment type="function">
    <text evidence="13">May mediate heterophilic cell-cell interaction. May contribute to signal transduction through its intracellular domain.</text>
</comment>
<dbReference type="PROSITE" id="PS50835">
    <property type="entry name" value="IG_LIKE"/>
    <property type="match status" value="1"/>
</dbReference>
<evidence type="ECO:0000256" key="16">
    <source>
        <dbReference type="ARBA" id="ARBA00075227"/>
    </source>
</evidence>
<evidence type="ECO:0000256" key="15">
    <source>
        <dbReference type="ARBA" id="ARBA00069265"/>
    </source>
</evidence>
<evidence type="ECO:0000313" key="23">
    <source>
        <dbReference type="Proteomes" id="UP000314981"/>
    </source>
</evidence>
<keyword evidence="9 19" id="KW-0472">Membrane</keyword>
<dbReference type="Pfam" id="PF00560">
    <property type="entry name" value="LRR_1"/>
    <property type="match status" value="1"/>
</dbReference>
<dbReference type="Gene3D" id="3.80.10.10">
    <property type="entry name" value="Ribonuclease Inhibitor"/>
    <property type="match status" value="1"/>
</dbReference>
<dbReference type="InterPro" id="IPR013783">
    <property type="entry name" value="Ig-like_fold"/>
</dbReference>
<keyword evidence="3" id="KW-0433">Leucine-rich repeat</keyword>
<evidence type="ECO:0000259" key="21">
    <source>
        <dbReference type="PROSITE" id="PS50835"/>
    </source>
</evidence>
<dbReference type="SMART" id="SM00369">
    <property type="entry name" value="LRR_TYP"/>
    <property type="match status" value="5"/>
</dbReference>
<dbReference type="SMART" id="SM00013">
    <property type="entry name" value="LRRNT"/>
    <property type="match status" value="1"/>
</dbReference>
<evidence type="ECO:0000256" key="8">
    <source>
        <dbReference type="ARBA" id="ARBA00022989"/>
    </source>
</evidence>
<feature type="domain" description="Ig-like" evidence="21">
    <location>
        <begin position="257"/>
        <end position="370"/>
    </location>
</feature>
<dbReference type="OMA" id="TPCRCPP"/>
<evidence type="ECO:0000313" key="22">
    <source>
        <dbReference type="Ensembl" id="ENSBIXP00000004324.1"/>
    </source>
</evidence>
<keyword evidence="10" id="KW-1015">Disulfide bond</keyword>
<organism evidence="22 23">
    <name type="scientific">Bos indicus x Bos taurus</name>
    <name type="common">Hybrid cattle</name>
    <dbReference type="NCBI Taxonomy" id="30522"/>
    <lineage>
        <taxon>Eukaryota</taxon>
        <taxon>Metazoa</taxon>
        <taxon>Chordata</taxon>
        <taxon>Craniata</taxon>
        <taxon>Vertebrata</taxon>
        <taxon>Euteleostomi</taxon>
        <taxon>Mammalia</taxon>
        <taxon>Eutheria</taxon>
        <taxon>Laurasiatheria</taxon>
        <taxon>Artiodactyla</taxon>
        <taxon>Ruminantia</taxon>
        <taxon>Pecora</taxon>
        <taxon>Bovidae</taxon>
        <taxon>Bovinae</taxon>
        <taxon>Bos</taxon>
    </lineage>
</organism>
<keyword evidence="8 19" id="KW-1133">Transmembrane helix</keyword>
<evidence type="ECO:0000256" key="5">
    <source>
        <dbReference type="ARBA" id="ARBA00022729"/>
    </source>
</evidence>